<dbReference type="InterPro" id="IPR014284">
    <property type="entry name" value="RNA_pol_sigma-70_dom"/>
</dbReference>
<dbReference type="Gene3D" id="1.20.140.160">
    <property type="match status" value="1"/>
</dbReference>
<dbReference type="EMBL" id="KT995480">
    <property type="protein sequence ID" value="ALO79609.1"/>
    <property type="molecule type" value="Genomic_DNA"/>
</dbReference>
<dbReference type="GO" id="GO:0016987">
    <property type="term" value="F:sigma factor activity"/>
    <property type="evidence" value="ECO:0007669"/>
    <property type="project" value="UniProtKB-KW"/>
</dbReference>
<proteinExistence type="predicted"/>
<evidence type="ECO:0000256" key="2">
    <source>
        <dbReference type="ARBA" id="ARBA00023082"/>
    </source>
</evidence>
<evidence type="ECO:0000256" key="4">
    <source>
        <dbReference type="ARBA" id="ARBA00023163"/>
    </source>
</evidence>
<dbReference type="SUPFAM" id="SSF88946">
    <property type="entry name" value="Sigma2 domain of RNA polymerase sigma factors"/>
    <property type="match status" value="1"/>
</dbReference>
<reference evidence="7" key="1">
    <citation type="submission" date="2015-11" db="EMBL/GenBank/DDBJ databases">
        <authorList>
            <person name="Sharaf A."/>
            <person name="Marie M.E."/>
            <person name="Esson H."/>
            <person name="El-Afifi I.S."/>
            <person name="Hammad M.A."/>
        </authorList>
    </citation>
    <scope>NUCLEOTIDE SEQUENCE [LARGE SCALE GENOMIC DNA]</scope>
</reference>
<dbReference type="Pfam" id="PF04545">
    <property type="entry name" value="Sigma70_r4"/>
    <property type="match status" value="1"/>
</dbReference>
<dbReference type="InterPro" id="IPR013324">
    <property type="entry name" value="RNA_pol_sigma_r3/r4-like"/>
</dbReference>
<dbReference type="GO" id="GO:0003677">
    <property type="term" value="F:DNA binding"/>
    <property type="evidence" value="ECO:0007669"/>
    <property type="project" value="UniProtKB-KW"/>
</dbReference>
<dbReference type="GO" id="GO:0006352">
    <property type="term" value="P:DNA-templated transcription initiation"/>
    <property type="evidence" value="ECO:0007669"/>
    <property type="project" value="InterPro"/>
</dbReference>
<dbReference type="SUPFAM" id="SSF88659">
    <property type="entry name" value="Sigma3 and sigma4 domains of RNA polymerase sigma factors"/>
    <property type="match status" value="1"/>
</dbReference>
<keyword evidence="1" id="KW-0805">Transcription regulation</keyword>
<dbReference type="NCBIfam" id="TIGR02937">
    <property type="entry name" value="sigma70-ECF"/>
    <property type="match status" value="1"/>
</dbReference>
<dbReference type="PANTHER" id="PTHR30603">
    <property type="entry name" value="RNA POLYMERASE SIGMA FACTOR RPO"/>
    <property type="match status" value="1"/>
</dbReference>
<keyword evidence="7" id="KW-1185">Reference proteome</keyword>
<evidence type="ECO:0000259" key="5">
    <source>
        <dbReference type="PROSITE" id="PS00715"/>
    </source>
</evidence>
<protein>
    <submittedName>
        <fullName evidence="6">Sigma70 protein</fullName>
    </submittedName>
</protein>
<keyword evidence="3" id="KW-0238">DNA-binding</keyword>
<accession>A0A0S2MUS2</accession>
<name>A0A0S2MUS2_9CAUD</name>
<keyword evidence="4" id="KW-0804">Transcription</keyword>
<dbReference type="Proteomes" id="UP000225963">
    <property type="component" value="Segment"/>
</dbReference>
<sequence length="256" mass="29382">MNKKRVGSTYTFAKKVLTKEETYELIERSQAGEEEATESLVEHNARLVTYVVRRKNNPYHEYDDLFQLGMIGLITAIAKFDTSKGLQFSTYAVRWIDAEIGNYLKNRTSILKVPREIGAIVNKILAVKLKNEEPAIIMEKLKLDTSQLNNITIALEVIHNEVISLDKQTGDERDDSLSSIVGQDVNQDWFSGLAFYDIIRFLDDKEQSVLTLKYVHDMSSNKIATLFGTYANKISRLEKVALDKLRERYTYEELVN</sequence>
<dbReference type="InterPro" id="IPR013325">
    <property type="entry name" value="RNA_pol_sigma_r2"/>
</dbReference>
<evidence type="ECO:0000256" key="3">
    <source>
        <dbReference type="ARBA" id="ARBA00023125"/>
    </source>
</evidence>
<gene>
    <name evidence="6" type="ORF">BM10_205</name>
</gene>
<evidence type="ECO:0000256" key="1">
    <source>
        <dbReference type="ARBA" id="ARBA00023015"/>
    </source>
</evidence>
<dbReference type="InterPro" id="IPR007627">
    <property type="entry name" value="RNA_pol_sigma70_r2"/>
</dbReference>
<dbReference type="InterPro" id="IPR007630">
    <property type="entry name" value="RNA_pol_sigma70_r4"/>
</dbReference>
<feature type="domain" description="RNA polymerase sigma-70" evidence="5">
    <location>
        <begin position="64"/>
        <end position="77"/>
    </location>
</feature>
<keyword evidence="2" id="KW-0731">Sigma factor</keyword>
<evidence type="ECO:0000313" key="6">
    <source>
        <dbReference type="EMBL" id="ALO79609.1"/>
    </source>
</evidence>
<organism evidence="6 7">
    <name type="scientific">Bacillus phage BM15</name>
    <dbReference type="NCBI Taxonomy" id="1755680"/>
    <lineage>
        <taxon>Viruses</taxon>
        <taxon>Duplodnaviria</taxon>
        <taxon>Heunggongvirae</taxon>
        <taxon>Uroviricota</taxon>
        <taxon>Caudoviricetes</taxon>
        <taxon>Herelleviridae</taxon>
        <taxon>Bastillevirinae</taxon>
        <taxon>Caeruleovirus</taxon>
        <taxon>Caeruleovirus BM15</taxon>
    </lineage>
</organism>
<dbReference type="InterPro" id="IPR050239">
    <property type="entry name" value="Sigma-70_RNA_pol_init_factors"/>
</dbReference>
<dbReference type="PANTHER" id="PTHR30603:SF17">
    <property type="entry name" value="RNA POLYMERASE SIGMA-G FACTOR"/>
    <property type="match status" value="1"/>
</dbReference>
<dbReference type="Gene3D" id="1.20.120.1810">
    <property type="match status" value="1"/>
</dbReference>
<evidence type="ECO:0000313" key="7">
    <source>
        <dbReference type="Proteomes" id="UP000225963"/>
    </source>
</evidence>
<dbReference type="PROSITE" id="PS00715">
    <property type="entry name" value="SIGMA70_1"/>
    <property type="match status" value="1"/>
</dbReference>
<dbReference type="Pfam" id="PF04542">
    <property type="entry name" value="Sigma70_r2"/>
    <property type="match status" value="1"/>
</dbReference>
<dbReference type="InterPro" id="IPR000943">
    <property type="entry name" value="RNA_pol_sigma70"/>
</dbReference>
<dbReference type="PRINTS" id="PR00046">
    <property type="entry name" value="SIGMA70FCT"/>
</dbReference>
<dbReference type="OrthoDB" id="7711at10239"/>